<evidence type="ECO:0000313" key="1">
    <source>
        <dbReference type="EMBL" id="KAF5310077.1"/>
    </source>
</evidence>
<dbReference type="InterPro" id="IPR032675">
    <property type="entry name" value="LRR_dom_sf"/>
</dbReference>
<dbReference type="Gene3D" id="3.80.10.10">
    <property type="entry name" value="Ribonuclease Inhibitor"/>
    <property type="match status" value="1"/>
</dbReference>
<dbReference type="Proteomes" id="UP000567179">
    <property type="component" value="Unassembled WGS sequence"/>
</dbReference>
<dbReference type="OrthoDB" id="3256662at2759"/>
<proteinExistence type="predicted"/>
<accession>A0A8H5ERU3</accession>
<name>A0A8H5ERU3_9AGAR</name>
<dbReference type="EMBL" id="JAACJJ010000058">
    <property type="protein sequence ID" value="KAF5310077.1"/>
    <property type="molecule type" value="Genomic_DNA"/>
</dbReference>
<organism evidence="1 2">
    <name type="scientific">Psilocybe cf. subviscida</name>
    <dbReference type="NCBI Taxonomy" id="2480587"/>
    <lineage>
        <taxon>Eukaryota</taxon>
        <taxon>Fungi</taxon>
        <taxon>Dikarya</taxon>
        <taxon>Basidiomycota</taxon>
        <taxon>Agaricomycotina</taxon>
        <taxon>Agaricomycetes</taxon>
        <taxon>Agaricomycetidae</taxon>
        <taxon>Agaricales</taxon>
        <taxon>Agaricineae</taxon>
        <taxon>Strophariaceae</taxon>
        <taxon>Psilocybe</taxon>
    </lineage>
</organism>
<reference evidence="1 2" key="1">
    <citation type="journal article" date="2020" name="ISME J.">
        <title>Uncovering the hidden diversity of litter-decomposition mechanisms in mushroom-forming fungi.</title>
        <authorList>
            <person name="Floudas D."/>
            <person name="Bentzer J."/>
            <person name="Ahren D."/>
            <person name="Johansson T."/>
            <person name="Persson P."/>
            <person name="Tunlid A."/>
        </authorList>
    </citation>
    <scope>NUCLEOTIDE SEQUENCE [LARGE SCALE GENOMIC DNA]</scope>
    <source>
        <strain evidence="1 2">CBS 101986</strain>
    </source>
</reference>
<dbReference type="AlphaFoldDB" id="A0A8H5ERU3"/>
<comment type="caution">
    <text evidence="1">The sequence shown here is derived from an EMBL/GenBank/DDBJ whole genome shotgun (WGS) entry which is preliminary data.</text>
</comment>
<evidence type="ECO:0000313" key="2">
    <source>
        <dbReference type="Proteomes" id="UP000567179"/>
    </source>
</evidence>
<gene>
    <name evidence="1" type="ORF">D9619_010331</name>
</gene>
<protein>
    <submittedName>
        <fullName evidence="1">Uncharacterized protein</fullName>
    </submittedName>
</protein>
<dbReference type="SUPFAM" id="SSF52047">
    <property type="entry name" value="RNI-like"/>
    <property type="match status" value="1"/>
</dbReference>
<sequence length="576" mass="65257">MGVATGFDGHDKCRMSGKADVICLAFLESRTTPSFHKTTVEAQVTLDKLESPMQNSHNRIPGDVMLEIVRHLGPPLIYTSLSLKPTLDDVRHQTLRNLALVCREYHHHLLPSLFKTIYFYRSLNPKQTPGSHLHFCARFCKSVVDGHEHAQTLARHVKTYIIDGLTLGTPQTGLSPEEDFVFASKAVAFFTNLQELHVSGWSITNDFLCATASLPPLQVLRLEGCRVPQHLDESLLKKFSTLQVTHLYDNDMQVTICWGADGILEEIGGSKQLFSHYPMSHTKHLTNRSRTNFCLLNGLASSCAPMDHLEHVKLGCVETNEAYPNALASLLERVPTLKTLHIEEIQYQIEDPDDPSWMPRTTYPMLPYLEHLHAHLPALKAMIPGSSVSSIGIAREDICPSWGRRVYEEKGPHFWKPYTEAFMKSLKSIVSMDVPLNFYTSVHFAKHFPDLSTLTVRPKHWNWYKVNTYEWEVDDADLAVDYGPDEIIALFLGAWDSYPELTELQFLYDHHELTLPAIHERSDVECVTTDAAGTCTVSENTLNTLRQRIPSVKWVTFSNQPPPNLDGGQSYRFPVR</sequence>
<keyword evidence="2" id="KW-1185">Reference proteome</keyword>